<accession>A0A078ATU6</accession>
<dbReference type="InterPro" id="IPR036770">
    <property type="entry name" value="Ankyrin_rpt-contain_sf"/>
</dbReference>
<dbReference type="OrthoDB" id="325449at2759"/>
<evidence type="ECO:0008006" key="4">
    <source>
        <dbReference type="Google" id="ProtNLM"/>
    </source>
</evidence>
<keyword evidence="3" id="KW-1185">Reference proteome</keyword>
<dbReference type="Proteomes" id="UP000039865">
    <property type="component" value="Unassembled WGS sequence"/>
</dbReference>
<proteinExistence type="predicted"/>
<dbReference type="AlphaFoldDB" id="A0A078ATU6"/>
<feature type="compositionally biased region" description="Basic residues" evidence="1">
    <location>
        <begin position="9"/>
        <end position="35"/>
    </location>
</feature>
<feature type="region of interest" description="Disordered" evidence="1">
    <location>
        <begin position="1"/>
        <end position="56"/>
    </location>
</feature>
<sequence length="478" mass="55608">MGKCVSTGKKAHFMSLSKKRFKPEKPPRGKKNRKGSKYDESISSVNDTPQKKSFSDSKPLVKLNFQQKQIMTFDPSLFVPQAIQSFHMKTQIEEDPEDFYEKAVKVYKLRQQLPEGLIPNLIEACQTGNVEQMKHYFSAYQIDIQQVKAQMENISVGNRTIQSDFLNLLHLAVYHNQLNILKIICENVPTLDIVYTGRIPSTSGLANESEISLQDDKRQNNKLLDTKKFQSDDKHFMASPTANIDPNGINSSSVNIQVSQARSLILFWALDKQQYPTLTYLWNFNKFKQTNWGIKNLEFMLLLANDLNENEVFEILLQPKPFSECLKTLSFVDAMDFIEDHVVNNRCVKEELKLKLLYASEMAPYSFIGALFHFTSVLEDAQDQEDITQNNQSFLNIEKQENDCETDIQFDEILELYHKLNEQYLKQIIRSSEVIERLQEIYQKAENFKIINDEQKQKLLGMIKFIQNFKRQVQINQH</sequence>
<evidence type="ECO:0000313" key="2">
    <source>
        <dbReference type="EMBL" id="CDW84657.1"/>
    </source>
</evidence>
<organism evidence="2 3">
    <name type="scientific">Stylonychia lemnae</name>
    <name type="common">Ciliate</name>
    <dbReference type="NCBI Taxonomy" id="5949"/>
    <lineage>
        <taxon>Eukaryota</taxon>
        <taxon>Sar</taxon>
        <taxon>Alveolata</taxon>
        <taxon>Ciliophora</taxon>
        <taxon>Intramacronucleata</taxon>
        <taxon>Spirotrichea</taxon>
        <taxon>Stichotrichia</taxon>
        <taxon>Sporadotrichida</taxon>
        <taxon>Oxytrichidae</taxon>
        <taxon>Stylonychinae</taxon>
        <taxon>Stylonychia</taxon>
    </lineage>
</organism>
<evidence type="ECO:0000256" key="1">
    <source>
        <dbReference type="SAM" id="MobiDB-lite"/>
    </source>
</evidence>
<name>A0A078ATU6_STYLE</name>
<gene>
    <name evidence="2" type="primary">Contig10343.g11034</name>
    <name evidence="2" type="ORF">STYLEM_13723</name>
</gene>
<reference evidence="2 3" key="1">
    <citation type="submission" date="2014-06" db="EMBL/GenBank/DDBJ databases">
        <authorList>
            <person name="Swart Estienne"/>
        </authorList>
    </citation>
    <scope>NUCLEOTIDE SEQUENCE [LARGE SCALE GENOMIC DNA]</scope>
    <source>
        <strain evidence="2 3">130c</strain>
    </source>
</reference>
<evidence type="ECO:0000313" key="3">
    <source>
        <dbReference type="Proteomes" id="UP000039865"/>
    </source>
</evidence>
<dbReference type="EMBL" id="CCKQ01013037">
    <property type="protein sequence ID" value="CDW84657.1"/>
    <property type="molecule type" value="Genomic_DNA"/>
</dbReference>
<dbReference type="SUPFAM" id="SSF48403">
    <property type="entry name" value="Ankyrin repeat"/>
    <property type="match status" value="1"/>
</dbReference>
<protein>
    <recommendedName>
        <fullName evidence="4">Ankyrin repeat-containing protein</fullName>
    </recommendedName>
</protein>
<dbReference type="InParanoid" id="A0A078ATU6"/>